<proteinExistence type="predicted"/>
<protein>
    <submittedName>
        <fullName evidence="2">NAD(P)-binding protein</fullName>
    </submittedName>
</protein>
<dbReference type="InterPro" id="IPR020904">
    <property type="entry name" value="Sc_DH/Rdtase_CS"/>
</dbReference>
<sequence>MATWVIVGASRGLGYEYLKTLSANPSNTVVGIARTPANVTKQLSTDGLTKVKMVQGDMDDYKSLNAAAEEVSKLVGGAVDYLIINGAYGGNNEEITMLSPTQLVGHEEQLRTEFNQAMSTNALGPLFATNAFLPLVRAGKAKKIVVISSGMADMDGMAMAGIAASVAYSASKAAVNLVVAKTALDLKPDGIAILALSPGLVTTSGSDEAYKWMTQAFKGYEPNFKGPITTEQSVKAQLKVIDNFTLEQTGQFLSHLGNKRWLSANGEGDGVAPGFE</sequence>
<evidence type="ECO:0000313" key="2">
    <source>
        <dbReference type="EMBL" id="KAF2098434.1"/>
    </source>
</evidence>
<dbReference type="PANTHER" id="PTHR45458:SF3">
    <property type="entry name" value="CHAIN DEHYDROGENASE (ATSC), PUTATIVE-RELATED"/>
    <property type="match status" value="1"/>
</dbReference>
<dbReference type="PROSITE" id="PS00061">
    <property type="entry name" value="ADH_SHORT"/>
    <property type="match status" value="1"/>
</dbReference>
<dbReference type="InterPro" id="IPR002347">
    <property type="entry name" value="SDR_fam"/>
</dbReference>
<dbReference type="SUPFAM" id="SSF51735">
    <property type="entry name" value="NAD(P)-binding Rossmann-fold domains"/>
    <property type="match status" value="1"/>
</dbReference>
<reference evidence="2" key="1">
    <citation type="journal article" date="2020" name="Stud. Mycol.">
        <title>101 Dothideomycetes genomes: a test case for predicting lifestyles and emergence of pathogens.</title>
        <authorList>
            <person name="Haridas S."/>
            <person name="Albert R."/>
            <person name="Binder M."/>
            <person name="Bloem J."/>
            <person name="Labutti K."/>
            <person name="Salamov A."/>
            <person name="Andreopoulos B."/>
            <person name="Baker S."/>
            <person name="Barry K."/>
            <person name="Bills G."/>
            <person name="Bluhm B."/>
            <person name="Cannon C."/>
            <person name="Castanera R."/>
            <person name="Culley D."/>
            <person name="Daum C."/>
            <person name="Ezra D."/>
            <person name="Gonzalez J."/>
            <person name="Henrissat B."/>
            <person name="Kuo A."/>
            <person name="Liang C."/>
            <person name="Lipzen A."/>
            <person name="Lutzoni F."/>
            <person name="Magnuson J."/>
            <person name="Mondo S."/>
            <person name="Nolan M."/>
            <person name="Ohm R."/>
            <person name="Pangilinan J."/>
            <person name="Park H.-J."/>
            <person name="Ramirez L."/>
            <person name="Alfaro M."/>
            <person name="Sun H."/>
            <person name="Tritt A."/>
            <person name="Yoshinaga Y."/>
            <person name="Zwiers L.-H."/>
            <person name="Turgeon B."/>
            <person name="Goodwin S."/>
            <person name="Spatafora J."/>
            <person name="Crous P."/>
            <person name="Grigoriev I."/>
        </authorList>
    </citation>
    <scope>NUCLEOTIDE SEQUENCE</scope>
    <source>
        <strain evidence="2">CBS 133067</strain>
    </source>
</reference>
<dbReference type="Gene3D" id="3.40.50.720">
    <property type="entry name" value="NAD(P)-binding Rossmann-like Domain"/>
    <property type="match status" value="1"/>
</dbReference>
<dbReference type="InterPro" id="IPR036291">
    <property type="entry name" value="NAD(P)-bd_dom_sf"/>
</dbReference>
<dbReference type="PRINTS" id="PR00081">
    <property type="entry name" value="GDHRDH"/>
</dbReference>
<evidence type="ECO:0000256" key="1">
    <source>
        <dbReference type="ARBA" id="ARBA00022857"/>
    </source>
</evidence>
<dbReference type="Proteomes" id="UP000799772">
    <property type="component" value="Unassembled WGS sequence"/>
</dbReference>
<gene>
    <name evidence="2" type="ORF">NA57DRAFT_75680</name>
</gene>
<accession>A0A9P4IFZ0</accession>
<dbReference type="InterPro" id="IPR052184">
    <property type="entry name" value="SDR_enzymes"/>
</dbReference>
<dbReference type="PANTHER" id="PTHR45458">
    <property type="entry name" value="SHORT-CHAIN DEHYDROGENASE/REDUCTASE SDR"/>
    <property type="match status" value="1"/>
</dbReference>
<name>A0A9P4IFZ0_9PEZI</name>
<evidence type="ECO:0000313" key="3">
    <source>
        <dbReference type="Proteomes" id="UP000799772"/>
    </source>
</evidence>
<comment type="caution">
    <text evidence="2">The sequence shown here is derived from an EMBL/GenBank/DDBJ whole genome shotgun (WGS) entry which is preliminary data.</text>
</comment>
<dbReference type="CDD" id="cd05325">
    <property type="entry name" value="carb_red_sniffer_like_SDR_c"/>
    <property type="match status" value="1"/>
</dbReference>
<keyword evidence="1" id="KW-0521">NADP</keyword>
<dbReference type="AlphaFoldDB" id="A0A9P4IFZ0"/>
<dbReference type="Pfam" id="PF00106">
    <property type="entry name" value="adh_short"/>
    <property type="match status" value="1"/>
</dbReference>
<keyword evidence="3" id="KW-1185">Reference proteome</keyword>
<dbReference type="EMBL" id="ML978126">
    <property type="protein sequence ID" value="KAF2098434.1"/>
    <property type="molecule type" value="Genomic_DNA"/>
</dbReference>
<dbReference type="OrthoDB" id="7289984at2759"/>
<organism evidence="2 3">
    <name type="scientific">Rhizodiscina lignyota</name>
    <dbReference type="NCBI Taxonomy" id="1504668"/>
    <lineage>
        <taxon>Eukaryota</taxon>
        <taxon>Fungi</taxon>
        <taxon>Dikarya</taxon>
        <taxon>Ascomycota</taxon>
        <taxon>Pezizomycotina</taxon>
        <taxon>Dothideomycetes</taxon>
        <taxon>Pleosporomycetidae</taxon>
        <taxon>Aulographales</taxon>
        <taxon>Rhizodiscinaceae</taxon>
        <taxon>Rhizodiscina</taxon>
    </lineage>
</organism>
<dbReference type="GO" id="GO:0016616">
    <property type="term" value="F:oxidoreductase activity, acting on the CH-OH group of donors, NAD or NADP as acceptor"/>
    <property type="evidence" value="ECO:0007669"/>
    <property type="project" value="TreeGrafter"/>
</dbReference>